<dbReference type="HOGENOM" id="CLU_2859608_0_0_6"/>
<evidence type="ECO:0000313" key="1">
    <source>
        <dbReference type="EMBL" id="ABV15280.1"/>
    </source>
</evidence>
<reference evidence="1 2" key="1">
    <citation type="submission" date="2007-08" db="EMBL/GenBank/DDBJ databases">
        <authorList>
            <consortium name="The Citrobacter koseri Genome Sequencing Project"/>
            <person name="McClelland M."/>
            <person name="Sanderson E.K."/>
            <person name="Porwollik S."/>
            <person name="Spieth J."/>
            <person name="Clifton W.S."/>
            <person name="Latreille P."/>
            <person name="Courtney L."/>
            <person name="Wang C."/>
            <person name="Pepin K."/>
            <person name="Bhonagiri V."/>
            <person name="Nash W."/>
            <person name="Johnson M."/>
            <person name="Thiruvilangam P."/>
            <person name="Wilson R."/>
        </authorList>
    </citation>
    <scope>NUCLEOTIDE SEQUENCE [LARGE SCALE GENOMIC DNA]</scope>
    <source>
        <strain evidence="2">ATCC BAA-895 / CDC 4225-83 / SGSC4696</strain>
    </source>
</reference>
<protein>
    <submittedName>
        <fullName evidence="1">Uncharacterized protein</fullName>
    </submittedName>
</protein>
<sequence>MNVRTEGETPFRFTLCGNDIPPETGFQLQIKRCFIFSASYYQKCNCDHVSARFPFNRHRWRCLK</sequence>
<dbReference type="EMBL" id="CP000822">
    <property type="protein sequence ID" value="ABV15280.1"/>
    <property type="molecule type" value="Genomic_DNA"/>
</dbReference>
<evidence type="ECO:0000313" key="2">
    <source>
        <dbReference type="Proteomes" id="UP000008148"/>
    </source>
</evidence>
<accession>A8AP67</accession>
<dbReference type="AlphaFoldDB" id="A8AP67"/>
<dbReference type="Proteomes" id="UP000008148">
    <property type="component" value="Chromosome"/>
</dbReference>
<name>A8AP67_CITK8</name>
<dbReference type="KEGG" id="cko:CKO_04221"/>
<dbReference type="STRING" id="290338.CKO_04221"/>
<proteinExistence type="predicted"/>
<keyword evidence="2" id="KW-1185">Reference proteome</keyword>
<organism evidence="1 2">
    <name type="scientific">Citrobacter koseri (strain ATCC BAA-895 / CDC 4225-83 / SGSC4696)</name>
    <dbReference type="NCBI Taxonomy" id="290338"/>
    <lineage>
        <taxon>Bacteria</taxon>
        <taxon>Pseudomonadati</taxon>
        <taxon>Pseudomonadota</taxon>
        <taxon>Gammaproteobacteria</taxon>
        <taxon>Enterobacterales</taxon>
        <taxon>Enterobacteriaceae</taxon>
        <taxon>Citrobacter</taxon>
    </lineage>
</organism>
<gene>
    <name evidence="1" type="ordered locus">CKO_04221</name>
</gene>